<evidence type="ECO:0000313" key="4">
    <source>
        <dbReference type="EMBL" id="KAK7317233.1"/>
    </source>
</evidence>
<dbReference type="InterPro" id="IPR040256">
    <property type="entry name" value="At4g02000-like"/>
</dbReference>
<comment type="caution">
    <text evidence="4">The sequence shown here is derived from an EMBL/GenBank/DDBJ whole genome shotgun (WGS) entry which is preliminary data.</text>
</comment>
<dbReference type="GO" id="GO:0008270">
    <property type="term" value="F:zinc ion binding"/>
    <property type="evidence" value="ECO:0007669"/>
    <property type="project" value="UniProtKB-KW"/>
</dbReference>
<dbReference type="InterPro" id="IPR001878">
    <property type="entry name" value="Znf_CCHC"/>
</dbReference>
<keyword evidence="5" id="KW-1185">Reference proteome</keyword>
<evidence type="ECO:0000313" key="5">
    <source>
        <dbReference type="Proteomes" id="UP001359559"/>
    </source>
</evidence>
<accession>A0AAN9KJ91</accession>
<dbReference type="InterPro" id="IPR025558">
    <property type="entry name" value="DUF4283"/>
</dbReference>
<keyword evidence="1" id="KW-0863">Zinc-finger</keyword>
<keyword evidence="1" id="KW-0862">Zinc</keyword>
<evidence type="ECO:0000256" key="1">
    <source>
        <dbReference type="PROSITE-ProRule" id="PRU00047"/>
    </source>
</evidence>
<sequence length="521" mass="58546">MNVDNAGAGGGRGQVPPKPPDIRVSFKEKVLGRATGDPQPVENLIKRGIMTLDNDNRLLPRFTMEEDDYQRLCQPWKDCLVVKLLGKTLGFALMKGKLQQIWKLNGGFDLIDVGHGFFLVKFDVAEEKERVIMEGPWLIFDHYLSVMHWHPDFVASQAKIDKTLVWIRFPGLGLEFYNESVLLTLASAVGTPYKVDMRTLQMERGRFARVCVEVDLDKPVVGKLCLRNIWYKIEYEGLHLLCSSCGRYGHLLRQCPDVRQENHAPAKSPEVAQPENAEANPELTNNLVPELTHGEWIVVKRNNKKPNTIAISKENGSWNPGTTSMSGATIQHFSNGPSRDHMKTTNLSTRYKRPRRLTPSRESRERTHGSSPPHQPHAGDLDLHQANLNSQPTIPLSTSINMQGTTMDDLDQHQGEFNIYPPSNSPIMRMKPKGTATATRAHTSSCPGIHARDYGMEQHGLRKMEDNSSTILHHNEETMFSFGANHPQCPSNSDQGTSSADKEKCLYLRRSLQTGSPIDVF</sequence>
<name>A0AAN9KJ91_CLITE</name>
<feature type="domain" description="CCHC-type" evidence="3">
    <location>
        <begin position="242"/>
        <end position="257"/>
    </location>
</feature>
<dbReference type="AlphaFoldDB" id="A0AAN9KJ91"/>
<dbReference type="Proteomes" id="UP001359559">
    <property type="component" value="Unassembled WGS sequence"/>
</dbReference>
<feature type="region of interest" description="Disordered" evidence="2">
    <location>
        <begin position="308"/>
        <end position="382"/>
    </location>
</feature>
<dbReference type="Pfam" id="PF14111">
    <property type="entry name" value="DUF4283"/>
    <property type="match status" value="1"/>
</dbReference>
<keyword evidence="1" id="KW-0479">Metal-binding</keyword>
<protein>
    <recommendedName>
        <fullName evidence="3">CCHC-type domain-containing protein</fullName>
    </recommendedName>
</protein>
<evidence type="ECO:0000256" key="2">
    <source>
        <dbReference type="SAM" id="MobiDB-lite"/>
    </source>
</evidence>
<gene>
    <name evidence="4" type="ORF">RJT34_01285</name>
</gene>
<dbReference type="PANTHER" id="PTHR31286">
    <property type="entry name" value="GLYCINE-RICH CELL WALL STRUCTURAL PROTEIN 1.8-LIKE"/>
    <property type="match status" value="1"/>
</dbReference>
<dbReference type="EMBL" id="JAYKXN010000001">
    <property type="protein sequence ID" value="KAK7317233.1"/>
    <property type="molecule type" value="Genomic_DNA"/>
</dbReference>
<feature type="region of interest" description="Disordered" evidence="2">
    <location>
        <begin position="1"/>
        <end position="21"/>
    </location>
</feature>
<feature type="compositionally biased region" description="Basic and acidic residues" evidence="2">
    <location>
        <begin position="359"/>
        <end position="368"/>
    </location>
</feature>
<feature type="compositionally biased region" description="Polar residues" evidence="2">
    <location>
        <begin position="308"/>
        <end position="337"/>
    </location>
</feature>
<dbReference type="PANTHER" id="PTHR31286:SF171">
    <property type="entry name" value="CCHC-TYPE DOMAIN-CONTAINING PROTEIN"/>
    <property type="match status" value="1"/>
</dbReference>
<proteinExistence type="predicted"/>
<dbReference type="GO" id="GO:0003676">
    <property type="term" value="F:nucleic acid binding"/>
    <property type="evidence" value="ECO:0007669"/>
    <property type="project" value="InterPro"/>
</dbReference>
<organism evidence="4 5">
    <name type="scientific">Clitoria ternatea</name>
    <name type="common">Butterfly pea</name>
    <dbReference type="NCBI Taxonomy" id="43366"/>
    <lineage>
        <taxon>Eukaryota</taxon>
        <taxon>Viridiplantae</taxon>
        <taxon>Streptophyta</taxon>
        <taxon>Embryophyta</taxon>
        <taxon>Tracheophyta</taxon>
        <taxon>Spermatophyta</taxon>
        <taxon>Magnoliopsida</taxon>
        <taxon>eudicotyledons</taxon>
        <taxon>Gunneridae</taxon>
        <taxon>Pentapetalae</taxon>
        <taxon>rosids</taxon>
        <taxon>fabids</taxon>
        <taxon>Fabales</taxon>
        <taxon>Fabaceae</taxon>
        <taxon>Papilionoideae</taxon>
        <taxon>50 kb inversion clade</taxon>
        <taxon>NPAAA clade</taxon>
        <taxon>indigoferoid/millettioid clade</taxon>
        <taxon>Phaseoleae</taxon>
        <taxon>Clitoria</taxon>
    </lineage>
</organism>
<dbReference type="PROSITE" id="PS50158">
    <property type="entry name" value="ZF_CCHC"/>
    <property type="match status" value="1"/>
</dbReference>
<reference evidence="4 5" key="1">
    <citation type="submission" date="2024-01" db="EMBL/GenBank/DDBJ databases">
        <title>The genomes of 5 underutilized Papilionoideae crops provide insights into root nodulation and disease resistance.</title>
        <authorList>
            <person name="Yuan L."/>
        </authorList>
    </citation>
    <scope>NUCLEOTIDE SEQUENCE [LARGE SCALE GENOMIC DNA]</scope>
    <source>
        <strain evidence="4">LY-2023</strain>
        <tissue evidence="4">Leaf</tissue>
    </source>
</reference>
<evidence type="ECO:0000259" key="3">
    <source>
        <dbReference type="PROSITE" id="PS50158"/>
    </source>
</evidence>